<dbReference type="CDD" id="cd16917">
    <property type="entry name" value="HATPase_UhpB-NarQ-NarX-like"/>
    <property type="match status" value="1"/>
</dbReference>
<keyword evidence="6 11" id="KW-0418">Kinase</keyword>
<keyword evidence="12" id="KW-1185">Reference proteome</keyword>
<proteinExistence type="predicted"/>
<feature type="transmembrane region" description="Helical" evidence="9">
    <location>
        <begin position="80"/>
        <end position="107"/>
    </location>
</feature>
<keyword evidence="9" id="KW-0472">Membrane</keyword>
<sequence>MASSNAPVVPRRPRWAGPRAAVLFVGGMLFDTLALVNVPGAVILPATDADPVSLTDLGTGLFLLVITLWVSVFWRRRLPLLSLIAGGVLALIGISYLLLLIGAIACVRRWPTRMMLVGGSAAGAVGLFALREATTAWGAALPWLFASDAGSQYEPVWIAASFIWAAVSLAAAAGVVSVSRTRARAERSDQRAASEHRRADALNEQMVRQAERERIARDMHDALAHRLSVVSLHAGALETASGGGGDTAEMARTVREQARAALQDMRGLVGELRSGPAQPASAPATMRAIGALLADLRAAGVPLTTYVVIESAERASAMLDGAVYRIVQEALTNAIKHAPSAPLDLFLHADPVSGVRIRVVNPLRPGGSVVPGGGNGLLGIRERAGALDGEVWAGAHEGSFIVDVTLPWQERG</sequence>
<evidence type="ECO:0000256" key="4">
    <source>
        <dbReference type="ARBA" id="ARBA00022679"/>
    </source>
</evidence>
<keyword evidence="5" id="KW-0547">Nucleotide-binding</keyword>
<dbReference type="InterPro" id="IPR036890">
    <property type="entry name" value="HATPase_C_sf"/>
</dbReference>
<keyword evidence="4" id="KW-0808">Transferase</keyword>
<evidence type="ECO:0000256" key="5">
    <source>
        <dbReference type="ARBA" id="ARBA00022741"/>
    </source>
</evidence>
<comment type="caution">
    <text evidence="11">The sequence shown here is derived from an EMBL/GenBank/DDBJ whole genome shotgun (WGS) entry which is preliminary data.</text>
</comment>
<dbReference type="InterPro" id="IPR011712">
    <property type="entry name" value="Sig_transdc_His_kin_sub3_dim/P"/>
</dbReference>
<name>A0ABU8LDS4_9MICO</name>
<gene>
    <name evidence="11" type="ORF">WDU99_14225</name>
</gene>
<organism evidence="11 12">
    <name type="scientific">Microbacterium bandirmense</name>
    <dbReference type="NCBI Taxonomy" id="3122050"/>
    <lineage>
        <taxon>Bacteria</taxon>
        <taxon>Bacillati</taxon>
        <taxon>Actinomycetota</taxon>
        <taxon>Actinomycetes</taxon>
        <taxon>Micrococcales</taxon>
        <taxon>Microbacteriaceae</taxon>
        <taxon>Microbacterium</taxon>
    </lineage>
</organism>
<evidence type="ECO:0000256" key="1">
    <source>
        <dbReference type="ARBA" id="ARBA00000085"/>
    </source>
</evidence>
<dbReference type="SUPFAM" id="SSF55874">
    <property type="entry name" value="ATPase domain of HSP90 chaperone/DNA topoisomerase II/histidine kinase"/>
    <property type="match status" value="1"/>
</dbReference>
<evidence type="ECO:0000256" key="3">
    <source>
        <dbReference type="ARBA" id="ARBA00022553"/>
    </source>
</evidence>
<dbReference type="EC" id="2.7.13.3" evidence="2"/>
<feature type="transmembrane region" description="Helical" evidence="9">
    <location>
        <begin position="20"/>
        <end position="44"/>
    </location>
</feature>
<keyword evidence="7" id="KW-0067">ATP-binding</keyword>
<dbReference type="EMBL" id="JBBDGM010000014">
    <property type="protein sequence ID" value="MEJ1089469.1"/>
    <property type="molecule type" value="Genomic_DNA"/>
</dbReference>
<dbReference type="PANTHER" id="PTHR24421">
    <property type="entry name" value="NITRATE/NITRITE SENSOR PROTEIN NARX-RELATED"/>
    <property type="match status" value="1"/>
</dbReference>
<dbReference type="PANTHER" id="PTHR24421:SF10">
    <property type="entry name" value="NITRATE_NITRITE SENSOR PROTEIN NARQ"/>
    <property type="match status" value="1"/>
</dbReference>
<comment type="catalytic activity">
    <reaction evidence="1">
        <text>ATP + protein L-histidine = ADP + protein N-phospho-L-histidine.</text>
        <dbReference type="EC" id="2.7.13.3"/>
    </reaction>
</comment>
<dbReference type="InterPro" id="IPR050482">
    <property type="entry name" value="Sensor_HK_TwoCompSys"/>
</dbReference>
<dbReference type="Gene3D" id="1.20.5.1930">
    <property type="match status" value="1"/>
</dbReference>
<evidence type="ECO:0000313" key="12">
    <source>
        <dbReference type="Proteomes" id="UP001371224"/>
    </source>
</evidence>
<dbReference type="Proteomes" id="UP001371224">
    <property type="component" value="Unassembled WGS sequence"/>
</dbReference>
<reference evidence="11 12" key="1">
    <citation type="submission" date="2024-02" db="EMBL/GenBank/DDBJ databases">
        <authorList>
            <person name="Saticioglu I.B."/>
        </authorList>
    </citation>
    <scope>NUCLEOTIDE SEQUENCE [LARGE SCALE GENOMIC DNA]</scope>
    <source>
        <strain evidence="11 12">Mu-80</strain>
    </source>
</reference>
<dbReference type="GO" id="GO:0016301">
    <property type="term" value="F:kinase activity"/>
    <property type="evidence" value="ECO:0007669"/>
    <property type="project" value="UniProtKB-KW"/>
</dbReference>
<evidence type="ECO:0000259" key="10">
    <source>
        <dbReference type="Pfam" id="PF07730"/>
    </source>
</evidence>
<keyword evidence="8" id="KW-0902">Two-component regulatory system</keyword>
<keyword evidence="3" id="KW-0597">Phosphoprotein</keyword>
<evidence type="ECO:0000256" key="6">
    <source>
        <dbReference type="ARBA" id="ARBA00022777"/>
    </source>
</evidence>
<evidence type="ECO:0000313" key="11">
    <source>
        <dbReference type="EMBL" id="MEJ1089469.1"/>
    </source>
</evidence>
<protein>
    <recommendedName>
        <fullName evidence="2">histidine kinase</fullName>
        <ecNumber evidence="2">2.7.13.3</ecNumber>
    </recommendedName>
</protein>
<dbReference type="Pfam" id="PF07730">
    <property type="entry name" value="HisKA_3"/>
    <property type="match status" value="1"/>
</dbReference>
<dbReference type="Gene3D" id="3.30.565.10">
    <property type="entry name" value="Histidine kinase-like ATPase, C-terminal domain"/>
    <property type="match status" value="1"/>
</dbReference>
<keyword evidence="9" id="KW-0812">Transmembrane</keyword>
<evidence type="ECO:0000256" key="8">
    <source>
        <dbReference type="ARBA" id="ARBA00023012"/>
    </source>
</evidence>
<dbReference type="RefSeq" id="WP_337333115.1">
    <property type="nucleotide sequence ID" value="NZ_JBBDGM010000014.1"/>
</dbReference>
<feature type="domain" description="Signal transduction histidine kinase subgroup 3 dimerisation and phosphoacceptor" evidence="10">
    <location>
        <begin position="211"/>
        <end position="275"/>
    </location>
</feature>
<evidence type="ECO:0000256" key="9">
    <source>
        <dbReference type="SAM" id="Phobius"/>
    </source>
</evidence>
<evidence type="ECO:0000256" key="7">
    <source>
        <dbReference type="ARBA" id="ARBA00022840"/>
    </source>
</evidence>
<feature type="transmembrane region" description="Helical" evidence="9">
    <location>
        <begin position="56"/>
        <end position="74"/>
    </location>
</feature>
<keyword evidence="9" id="KW-1133">Transmembrane helix</keyword>
<accession>A0ABU8LDS4</accession>
<evidence type="ECO:0000256" key="2">
    <source>
        <dbReference type="ARBA" id="ARBA00012438"/>
    </source>
</evidence>
<feature type="transmembrane region" description="Helical" evidence="9">
    <location>
        <begin position="157"/>
        <end position="178"/>
    </location>
</feature>